<keyword evidence="13" id="KW-1185">Reference proteome</keyword>
<comment type="pathway">
    <text evidence="10">Sulfur metabolism; glutathione biosynthesis; glutathione from L-cysteine and L-glutamate: step 2/2.</text>
</comment>
<dbReference type="PANTHER" id="PTHR21621:SF4">
    <property type="entry name" value="GLUTATHIONE SYNTHETASE"/>
    <property type="match status" value="1"/>
</dbReference>
<dbReference type="GO" id="GO:0005524">
    <property type="term" value="F:ATP binding"/>
    <property type="evidence" value="ECO:0007669"/>
    <property type="project" value="UniProtKB-UniRule"/>
</dbReference>
<evidence type="ECO:0000256" key="4">
    <source>
        <dbReference type="ARBA" id="ARBA00022684"/>
    </source>
</evidence>
<dbReference type="GO" id="GO:0005737">
    <property type="term" value="C:cytoplasm"/>
    <property type="evidence" value="ECO:0007669"/>
    <property type="project" value="TreeGrafter"/>
</dbReference>
<keyword evidence="4 10" id="KW-0317">Glutathione biosynthesis</keyword>
<sequence length="323" mass="34478">MRTMFVVDPLDGLDASLDTSIGLMHAAQDLGAEVWATEARHLEVIDGRAVAHARALKLAPSTPEAGCRWTVPDPWYDGGPEEAVRLDDVDAVFMRIEPPVDLDFLAATYVLDHVDPGVTAMVNAPGGLRACSEHLIGLAFPDLVPPTVVTARADTIRDFLATHERLVVKPVDGFSGRGVFLLSQHDPNLASIIEASTRGGARAVVAQPYLAQVEAGNKRIYLLDGVAVGASIRHPVTGDFRIVSPDGSADLTPRDLEIVARLAPTLREHGLRCVGLDVIGDHLIEVNVTSPGALRKADALLGTTYCADLVSHVLAHTQWKAPS</sequence>
<evidence type="ECO:0000256" key="8">
    <source>
        <dbReference type="ARBA" id="ARBA00022842"/>
    </source>
</evidence>
<dbReference type="EMBL" id="RCZM01000002">
    <property type="protein sequence ID" value="TPG18155.1"/>
    <property type="molecule type" value="Genomic_DNA"/>
</dbReference>
<keyword evidence="8" id="KW-0460">Magnesium</keyword>
<name>A0A502CX42_9MICO</name>
<dbReference type="Gene3D" id="3.40.50.20">
    <property type="match status" value="1"/>
</dbReference>
<dbReference type="AlphaFoldDB" id="A0A502CX42"/>
<evidence type="ECO:0000256" key="3">
    <source>
        <dbReference type="ARBA" id="ARBA00022598"/>
    </source>
</evidence>
<evidence type="ECO:0000256" key="6">
    <source>
        <dbReference type="ARBA" id="ARBA00022741"/>
    </source>
</evidence>
<proteinExistence type="inferred from homology"/>
<dbReference type="NCBIfam" id="NF003573">
    <property type="entry name" value="PRK05246.1"/>
    <property type="match status" value="1"/>
</dbReference>
<dbReference type="InterPro" id="IPR004218">
    <property type="entry name" value="GSHS_ATP-bd"/>
</dbReference>
<dbReference type="RefSeq" id="WP_140738207.1">
    <property type="nucleotide sequence ID" value="NZ_RCZM01000002.1"/>
</dbReference>
<keyword evidence="5" id="KW-0479">Metal-binding</keyword>
<dbReference type="InterPro" id="IPR016185">
    <property type="entry name" value="PreATP-grasp_dom_sf"/>
</dbReference>
<keyword evidence="3 10" id="KW-0436">Ligase</keyword>
<reference evidence="12 13" key="1">
    <citation type="journal article" date="2019" name="Environ. Microbiol.">
        <title>Species interactions and distinct microbial communities in high Arctic permafrost affected cryosols are associated with the CH4 and CO2 gas fluxes.</title>
        <authorList>
            <person name="Altshuler I."/>
            <person name="Hamel J."/>
            <person name="Turney S."/>
            <person name="Magnuson E."/>
            <person name="Levesque R."/>
            <person name="Greer C."/>
            <person name="Whyte L.G."/>
        </authorList>
    </citation>
    <scope>NUCLEOTIDE SEQUENCE [LARGE SCALE GENOMIC DNA]</scope>
    <source>
        <strain evidence="12 13">S9.3A</strain>
    </source>
</reference>
<dbReference type="Gene3D" id="3.30.470.20">
    <property type="entry name" value="ATP-grasp fold, B domain"/>
    <property type="match status" value="1"/>
</dbReference>
<keyword evidence="7 10" id="KW-0067">ATP-binding</keyword>
<organism evidence="12 13">
    <name type="scientific">Pedococcus bigeumensis</name>
    <dbReference type="NCBI Taxonomy" id="433644"/>
    <lineage>
        <taxon>Bacteria</taxon>
        <taxon>Bacillati</taxon>
        <taxon>Actinomycetota</taxon>
        <taxon>Actinomycetes</taxon>
        <taxon>Micrococcales</taxon>
        <taxon>Intrasporangiaceae</taxon>
        <taxon>Pedococcus</taxon>
    </lineage>
</organism>
<evidence type="ECO:0000313" key="12">
    <source>
        <dbReference type="EMBL" id="TPG18155.1"/>
    </source>
</evidence>
<dbReference type="GO" id="GO:0004363">
    <property type="term" value="F:glutathione synthase activity"/>
    <property type="evidence" value="ECO:0007669"/>
    <property type="project" value="UniProtKB-UniRule"/>
</dbReference>
<accession>A0A502CX42</accession>
<comment type="similarity">
    <text evidence="10">Belongs to the prokaryotic GSH synthase family.</text>
</comment>
<comment type="cofactor">
    <cofactor evidence="2">
        <name>Mg(2+)</name>
        <dbReference type="ChEBI" id="CHEBI:18420"/>
    </cofactor>
</comment>
<gene>
    <name evidence="10" type="primary">gshB</name>
    <name evidence="12" type="ORF">EAH86_07105</name>
</gene>
<evidence type="ECO:0000256" key="1">
    <source>
        <dbReference type="ARBA" id="ARBA00001936"/>
    </source>
</evidence>
<evidence type="ECO:0000256" key="2">
    <source>
        <dbReference type="ARBA" id="ARBA00001946"/>
    </source>
</evidence>
<dbReference type="InterPro" id="IPR011761">
    <property type="entry name" value="ATP-grasp"/>
</dbReference>
<dbReference type="InterPro" id="IPR004215">
    <property type="entry name" value="GSHS_N"/>
</dbReference>
<dbReference type="InterPro" id="IPR013815">
    <property type="entry name" value="ATP_grasp_subdomain_1"/>
</dbReference>
<comment type="caution">
    <text evidence="12">The sequence shown here is derived from an EMBL/GenBank/DDBJ whole genome shotgun (WGS) entry which is preliminary data.</text>
</comment>
<evidence type="ECO:0000256" key="9">
    <source>
        <dbReference type="ARBA" id="ARBA00023211"/>
    </source>
</evidence>
<dbReference type="GO" id="GO:0046872">
    <property type="term" value="F:metal ion binding"/>
    <property type="evidence" value="ECO:0007669"/>
    <property type="project" value="UniProtKB-KW"/>
</dbReference>
<evidence type="ECO:0000256" key="10">
    <source>
        <dbReference type="HAMAP-Rule" id="MF_00162"/>
    </source>
</evidence>
<dbReference type="PANTHER" id="PTHR21621">
    <property type="entry name" value="RIBOSOMAL PROTEIN S6 MODIFICATION PROTEIN"/>
    <property type="match status" value="1"/>
</dbReference>
<evidence type="ECO:0000256" key="5">
    <source>
        <dbReference type="ARBA" id="ARBA00022723"/>
    </source>
</evidence>
<dbReference type="Gene3D" id="3.30.1490.20">
    <property type="entry name" value="ATP-grasp fold, A domain"/>
    <property type="match status" value="1"/>
</dbReference>
<dbReference type="OrthoDB" id="9785415at2"/>
<keyword evidence="9" id="KW-0464">Manganese</keyword>
<evidence type="ECO:0000313" key="13">
    <source>
        <dbReference type="Proteomes" id="UP000317722"/>
    </source>
</evidence>
<feature type="domain" description="ATP-grasp" evidence="11">
    <location>
        <begin position="133"/>
        <end position="314"/>
    </location>
</feature>
<protein>
    <recommendedName>
        <fullName evidence="10">Glutathione synthetase</fullName>
        <ecNumber evidence="10">6.3.2.3</ecNumber>
    </recommendedName>
    <alternativeName>
        <fullName evidence="10">GSH synthetase</fullName>
        <shortName evidence="10">GSH-S</shortName>
        <shortName evidence="10">GSHase</shortName>
    </alternativeName>
    <alternativeName>
        <fullName evidence="10">Glutathione synthase</fullName>
    </alternativeName>
</protein>
<dbReference type="HAMAP" id="MF_00162">
    <property type="entry name" value="GSH_S"/>
    <property type="match status" value="1"/>
</dbReference>
<dbReference type="EC" id="6.3.2.3" evidence="10"/>
<evidence type="ECO:0000259" key="11">
    <source>
        <dbReference type="PROSITE" id="PS50975"/>
    </source>
</evidence>
<dbReference type="Pfam" id="PF02955">
    <property type="entry name" value="GSH-S_ATP"/>
    <property type="match status" value="1"/>
</dbReference>
<dbReference type="PROSITE" id="PS50975">
    <property type="entry name" value="ATP_GRASP"/>
    <property type="match status" value="1"/>
</dbReference>
<comment type="catalytic activity">
    <reaction evidence="10">
        <text>gamma-L-glutamyl-L-cysteine + glycine + ATP = glutathione + ADP + phosphate + H(+)</text>
        <dbReference type="Rhea" id="RHEA:13557"/>
        <dbReference type="ChEBI" id="CHEBI:15378"/>
        <dbReference type="ChEBI" id="CHEBI:30616"/>
        <dbReference type="ChEBI" id="CHEBI:43474"/>
        <dbReference type="ChEBI" id="CHEBI:57305"/>
        <dbReference type="ChEBI" id="CHEBI:57925"/>
        <dbReference type="ChEBI" id="CHEBI:58173"/>
        <dbReference type="ChEBI" id="CHEBI:456216"/>
        <dbReference type="EC" id="6.3.2.3"/>
    </reaction>
</comment>
<dbReference type="SUPFAM" id="SSF56059">
    <property type="entry name" value="Glutathione synthetase ATP-binding domain-like"/>
    <property type="match status" value="1"/>
</dbReference>
<comment type="cofactor">
    <cofactor evidence="1">
        <name>Mn(2+)</name>
        <dbReference type="ChEBI" id="CHEBI:29035"/>
    </cofactor>
</comment>
<keyword evidence="6 10" id="KW-0547">Nucleotide-binding</keyword>
<dbReference type="Proteomes" id="UP000317722">
    <property type="component" value="Unassembled WGS sequence"/>
</dbReference>
<evidence type="ECO:0000256" key="7">
    <source>
        <dbReference type="ARBA" id="ARBA00022840"/>
    </source>
</evidence>
<dbReference type="Pfam" id="PF02951">
    <property type="entry name" value="GSH-S_N"/>
    <property type="match status" value="1"/>
</dbReference>
<dbReference type="UniPathway" id="UPA00142">
    <property type="reaction ID" value="UER00210"/>
</dbReference>
<dbReference type="SUPFAM" id="SSF52440">
    <property type="entry name" value="PreATP-grasp domain"/>
    <property type="match status" value="1"/>
</dbReference>
<dbReference type="InterPro" id="IPR006284">
    <property type="entry name" value="Glut_synth_pro"/>
</dbReference>